<feature type="chain" id="PRO_5007886011" description="GEVED domain-containing protein" evidence="1">
    <location>
        <begin position="27"/>
        <end position="290"/>
    </location>
</feature>
<feature type="signal peptide" evidence="1">
    <location>
        <begin position="1"/>
        <end position="26"/>
    </location>
</feature>
<dbReference type="RefSeq" id="WP_063361612.1">
    <property type="nucleotide sequence ID" value="NZ_AUXZ01000069.1"/>
</dbReference>
<dbReference type="OrthoDB" id="6194388at2"/>
<evidence type="ECO:0000256" key="1">
    <source>
        <dbReference type="SAM" id="SignalP"/>
    </source>
</evidence>
<dbReference type="AlphaFoldDB" id="A0A167EQP3"/>
<dbReference type="Proteomes" id="UP000076503">
    <property type="component" value="Unassembled WGS sequence"/>
</dbReference>
<proteinExistence type="predicted"/>
<evidence type="ECO:0000259" key="2">
    <source>
        <dbReference type="Pfam" id="PF20009"/>
    </source>
</evidence>
<dbReference type="Pfam" id="PF20009">
    <property type="entry name" value="GEVED"/>
    <property type="match status" value="1"/>
</dbReference>
<comment type="caution">
    <text evidence="3">The sequence shown here is derived from an EMBL/GenBank/DDBJ whole genome shotgun (WGS) entry which is preliminary data.</text>
</comment>
<name>A0A167EQP3_9GAMM</name>
<accession>A0A167EQP3</accession>
<gene>
    <name evidence="3" type="ORF">N476_14405</name>
</gene>
<evidence type="ECO:0000313" key="4">
    <source>
        <dbReference type="Proteomes" id="UP000076503"/>
    </source>
</evidence>
<evidence type="ECO:0000313" key="3">
    <source>
        <dbReference type="EMBL" id="KZN51083.1"/>
    </source>
</evidence>
<protein>
    <recommendedName>
        <fullName evidence="2">GEVED domain-containing protein</fullName>
    </recommendedName>
</protein>
<dbReference type="PATRIC" id="fig|1365251.3.peg.2092"/>
<dbReference type="InterPro" id="IPR045474">
    <property type="entry name" value="GEVED"/>
</dbReference>
<feature type="domain" description="GEVED" evidence="2">
    <location>
        <begin position="216"/>
        <end position="288"/>
    </location>
</feature>
<sequence length="290" mass="32793">MNKLTTRTYVSSIALVSSLLALGAQAQTQKDELIQQAQYSELGDVLTPAEAQGRFAWLNKCYDGLLVEMWEQMFDTREIIPKDQKIQQLRELWLSQEKVAAGQAQYVTFANEDFTNPYEWTAGTSENQACTIMPPEYQAVALKTTVLKHKYCENKSYNSEWEWIESVKVDGFEHVSGSHNHTMVSGKALTLSANKRTQFTITPGKIIPEYPGYFALRAWVDWNHNGTFESNEMIHHSTGEGVFEFTHDIPTDVPKGITVMRLALDAGGGFNNACTRIQYGEVEDYLVTVR</sequence>
<reference evidence="3 4" key="1">
    <citation type="submission" date="2013-07" db="EMBL/GenBank/DDBJ databases">
        <title>Comparative Genomic and Metabolomic Analysis of Twelve Strains of Pseudoalteromonas luteoviolacea.</title>
        <authorList>
            <person name="Vynne N.G."/>
            <person name="Mansson M."/>
            <person name="Gram L."/>
        </authorList>
    </citation>
    <scope>NUCLEOTIDE SEQUENCE [LARGE SCALE GENOMIC DNA]</scope>
    <source>
        <strain evidence="3 4">H33</strain>
    </source>
</reference>
<dbReference type="EMBL" id="AUXZ01000069">
    <property type="protein sequence ID" value="KZN51083.1"/>
    <property type="molecule type" value="Genomic_DNA"/>
</dbReference>
<keyword evidence="1" id="KW-0732">Signal</keyword>
<organism evidence="3 4">
    <name type="scientific">Pseudoalteromonas luteoviolacea H33</name>
    <dbReference type="NCBI Taxonomy" id="1365251"/>
    <lineage>
        <taxon>Bacteria</taxon>
        <taxon>Pseudomonadati</taxon>
        <taxon>Pseudomonadota</taxon>
        <taxon>Gammaproteobacteria</taxon>
        <taxon>Alteromonadales</taxon>
        <taxon>Pseudoalteromonadaceae</taxon>
        <taxon>Pseudoalteromonas</taxon>
    </lineage>
</organism>